<dbReference type="Gene3D" id="1.10.1200.10">
    <property type="entry name" value="ACP-like"/>
    <property type="match status" value="1"/>
</dbReference>
<keyword evidence="2" id="KW-0597">Phosphoprotein</keyword>
<sequence length="123" mass="13363">MENWEICSGKSIRPLVTARPLVNEKAAALPDASTLAEATDIITEAIQRQLSSLLVVSKDDIDPKKPIHKYGVDSLVAVEMRNWFSKGAGADVETAEILGDVGITDLTNKVARKSQFVKEELKG</sequence>
<proteinExistence type="predicted"/>
<dbReference type="InterPro" id="IPR020806">
    <property type="entry name" value="PKS_PP-bd"/>
</dbReference>
<dbReference type="AlphaFoldDB" id="A0A1Y1Y7G0"/>
<dbReference type="PANTHER" id="PTHR43775:SF29">
    <property type="entry name" value="ASPERFURANONE POLYKETIDE SYNTHASE AFOG-RELATED"/>
    <property type="match status" value="1"/>
</dbReference>
<dbReference type="GO" id="GO:0006633">
    <property type="term" value="P:fatty acid biosynthetic process"/>
    <property type="evidence" value="ECO:0007669"/>
    <property type="project" value="TreeGrafter"/>
</dbReference>
<dbReference type="GO" id="GO:0044550">
    <property type="term" value="P:secondary metabolite biosynthetic process"/>
    <property type="evidence" value="ECO:0007669"/>
    <property type="project" value="TreeGrafter"/>
</dbReference>
<evidence type="ECO:0000256" key="2">
    <source>
        <dbReference type="ARBA" id="ARBA00022553"/>
    </source>
</evidence>
<dbReference type="InterPro" id="IPR006162">
    <property type="entry name" value="Ppantetheine_attach_site"/>
</dbReference>
<dbReference type="SUPFAM" id="SSF47336">
    <property type="entry name" value="ACP-like"/>
    <property type="match status" value="1"/>
</dbReference>
<dbReference type="SMART" id="SM00823">
    <property type="entry name" value="PKS_PP"/>
    <property type="match status" value="1"/>
</dbReference>
<evidence type="ECO:0000313" key="5">
    <source>
        <dbReference type="Proteomes" id="UP000193144"/>
    </source>
</evidence>
<dbReference type="PANTHER" id="PTHR43775">
    <property type="entry name" value="FATTY ACID SYNTHASE"/>
    <property type="match status" value="1"/>
</dbReference>
<dbReference type="Proteomes" id="UP000193144">
    <property type="component" value="Unassembled WGS sequence"/>
</dbReference>
<dbReference type="PROSITE" id="PS50075">
    <property type="entry name" value="CARRIER"/>
    <property type="match status" value="1"/>
</dbReference>
<comment type="caution">
    <text evidence="4">The sequence shown here is derived from an EMBL/GenBank/DDBJ whole genome shotgun (WGS) entry which is preliminary data.</text>
</comment>
<dbReference type="OrthoDB" id="329835at2759"/>
<feature type="domain" description="Carrier" evidence="3">
    <location>
        <begin position="36"/>
        <end position="114"/>
    </location>
</feature>
<name>A0A1Y1Y7G0_9PLEO</name>
<organism evidence="4 5">
    <name type="scientific">Clohesyomyces aquaticus</name>
    <dbReference type="NCBI Taxonomy" id="1231657"/>
    <lineage>
        <taxon>Eukaryota</taxon>
        <taxon>Fungi</taxon>
        <taxon>Dikarya</taxon>
        <taxon>Ascomycota</taxon>
        <taxon>Pezizomycotina</taxon>
        <taxon>Dothideomycetes</taxon>
        <taxon>Pleosporomycetidae</taxon>
        <taxon>Pleosporales</taxon>
        <taxon>Lindgomycetaceae</taxon>
        <taxon>Clohesyomyces</taxon>
    </lineage>
</organism>
<evidence type="ECO:0000259" key="3">
    <source>
        <dbReference type="PROSITE" id="PS50075"/>
    </source>
</evidence>
<dbReference type="STRING" id="1231657.A0A1Y1Y7G0"/>
<protein>
    <recommendedName>
        <fullName evidence="3">Carrier domain-containing protein</fullName>
    </recommendedName>
</protein>
<reference evidence="4 5" key="1">
    <citation type="submission" date="2016-07" db="EMBL/GenBank/DDBJ databases">
        <title>Pervasive Adenine N6-methylation of Active Genes in Fungi.</title>
        <authorList>
            <consortium name="DOE Joint Genome Institute"/>
            <person name="Mondo S.J."/>
            <person name="Dannebaum R.O."/>
            <person name="Kuo R.C."/>
            <person name="Labutti K."/>
            <person name="Haridas S."/>
            <person name="Kuo A."/>
            <person name="Salamov A."/>
            <person name="Ahrendt S.R."/>
            <person name="Lipzen A."/>
            <person name="Sullivan W."/>
            <person name="Andreopoulos W.B."/>
            <person name="Clum A."/>
            <person name="Lindquist E."/>
            <person name="Daum C."/>
            <person name="Ramamoorthy G.K."/>
            <person name="Gryganskyi A."/>
            <person name="Culley D."/>
            <person name="Magnuson J.K."/>
            <person name="James T.Y."/>
            <person name="O'Malley M.A."/>
            <person name="Stajich J.E."/>
            <person name="Spatafora J.W."/>
            <person name="Visel A."/>
            <person name="Grigoriev I.V."/>
        </authorList>
    </citation>
    <scope>NUCLEOTIDE SEQUENCE [LARGE SCALE GENOMIC DNA]</scope>
    <source>
        <strain evidence="4 5">CBS 115471</strain>
    </source>
</reference>
<gene>
    <name evidence="4" type="ORF">BCR34DRAFT_608431</name>
</gene>
<accession>A0A1Y1Y7G0</accession>
<keyword evidence="1" id="KW-0596">Phosphopantetheine</keyword>
<dbReference type="GO" id="GO:0004312">
    <property type="term" value="F:fatty acid synthase activity"/>
    <property type="evidence" value="ECO:0007669"/>
    <property type="project" value="TreeGrafter"/>
</dbReference>
<evidence type="ECO:0000256" key="1">
    <source>
        <dbReference type="ARBA" id="ARBA00022450"/>
    </source>
</evidence>
<dbReference type="Pfam" id="PF23297">
    <property type="entry name" value="ACP_SdgA_C"/>
    <property type="match status" value="1"/>
</dbReference>
<dbReference type="InterPro" id="IPR036736">
    <property type="entry name" value="ACP-like_sf"/>
</dbReference>
<dbReference type="GO" id="GO:0031177">
    <property type="term" value="F:phosphopantetheine binding"/>
    <property type="evidence" value="ECO:0007669"/>
    <property type="project" value="InterPro"/>
</dbReference>
<dbReference type="PROSITE" id="PS00012">
    <property type="entry name" value="PHOSPHOPANTETHEINE"/>
    <property type="match status" value="1"/>
</dbReference>
<dbReference type="EMBL" id="MCFA01000324">
    <property type="protein sequence ID" value="ORX93899.1"/>
    <property type="molecule type" value="Genomic_DNA"/>
</dbReference>
<evidence type="ECO:0000313" key="4">
    <source>
        <dbReference type="EMBL" id="ORX93899.1"/>
    </source>
</evidence>
<dbReference type="InterPro" id="IPR050091">
    <property type="entry name" value="PKS_NRPS_Biosynth_Enz"/>
</dbReference>
<keyword evidence="5" id="KW-1185">Reference proteome</keyword>
<dbReference type="InterPro" id="IPR009081">
    <property type="entry name" value="PP-bd_ACP"/>
</dbReference>